<dbReference type="EMBL" id="CAUYUJ010021388">
    <property type="protein sequence ID" value="CAK0904333.1"/>
    <property type="molecule type" value="Genomic_DNA"/>
</dbReference>
<feature type="non-terminal residue" evidence="1">
    <location>
        <position position="1"/>
    </location>
</feature>
<sequence>RESFFAARCGRNRLRGNAMACLLGQDVSPEELQLADHVYMWGSPLHTQHGVVVELSEAKRPWTGLSSDDLHDDIHVLCLSRSVEAAKARRVTLREFIAEGQANWCGSLRRAR</sequence>
<accession>A0ABN9Y155</accession>
<evidence type="ECO:0000313" key="2">
    <source>
        <dbReference type="Proteomes" id="UP001189429"/>
    </source>
</evidence>
<keyword evidence="2" id="KW-1185">Reference proteome</keyword>
<protein>
    <submittedName>
        <fullName evidence="1">Uncharacterized protein</fullName>
    </submittedName>
</protein>
<comment type="caution">
    <text evidence="1">The sequence shown here is derived from an EMBL/GenBank/DDBJ whole genome shotgun (WGS) entry which is preliminary data.</text>
</comment>
<reference evidence="1" key="1">
    <citation type="submission" date="2023-10" db="EMBL/GenBank/DDBJ databases">
        <authorList>
            <person name="Chen Y."/>
            <person name="Shah S."/>
            <person name="Dougan E. K."/>
            <person name="Thang M."/>
            <person name="Chan C."/>
        </authorList>
    </citation>
    <scope>NUCLEOTIDE SEQUENCE [LARGE SCALE GENOMIC DNA]</scope>
</reference>
<organism evidence="1 2">
    <name type="scientific">Prorocentrum cordatum</name>
    <dbReference type="NCBI Taxonomy" id="2364126"/>
    <lineage>
        <taxon>Eukaryota</taxon>
        <taxon>Sar</taxon>
        <taxon>Alveolata</taxon>
        <taxon>Dinophyceae</taxon>
        <taxon>Prorocentrales</taxon>
        <taxon>Prorocentraceae</taxon>
        <taxon>Prorocentrum</taxon>
    </lineage>
</organism>
<feature type="non-terminal residue" evidence="1">
    <location>
        <position position="112"/>
    </location>
</feature>
<gene>
    <name evidence="1" type="ORF">PCOR1329_LOCUS80383</name>
</gene>
<dbReference type="Proteomes" id="UP001189429">
    <property type="component" value="Unassembled WGS sequence"/>
</dbReference>
<proteinExistence type="predicted"/>
<name>A0ABN9Y155_9DINO</name>
<evidence type="ECO:0000313" key="1">
    <source>
        <dbReference type="EMBL" id="CAK0904333.1"/>
    </source>
</evidence>